<dbReference type="RefSeq" id="WP_177228117.1">
    <property type="nucleotide sequence ID" value="NZ_FPCH01000002.1"/>
</dbReference>
<feature type="transmembrane region" description="Helical" evidence="5">
    <location>
        <begin position="21"/>
        <end position="42"/>
    </location>
</feature>
<evidence type="ECO:0000256" key="5">
    <source>
        <dbReference type="SAM" id="Phobius"/>
    </source>
</evidence>
<keyword evidence="3 5" id="KW-1133">Transmembrane helix</keyword>
<dbReference type="InterPro" id="IPR051533">
    <property type="entry name" value="WaaL-like"/>
</dbReference>
<accession>A0A1I7NFH8</accession>
<dbReference type="InterPro" id="IPR007016">
    <property type="entry name" value="O-antigen_ligase-rel_domated"/>
</dbReference>
<evidence type="ECO:0000256" key="3">
    <source>
        <dbReference type="ARBA" id="ARBA00022989"/>
    </source>
</evidence>
<dbReference type="GO" id="GO:0016874">
    <property type="term" value="F:ligase activity"/>
    <property type="evidence" value="ECO:0007669"/>
    <property type="project" value="UniProtKB-KW"/>
</dbReference>
<feature type="transmembrane region" description="Helical" evidence="5">
    <location>
        <begin position="245"/>
        <end position="263"/>
    </location>
</feature>
<dbReference type="STRING" id="51670.SAMN04488557_1978"/>
<reference evidence="8" key="1">
    <citation type="submission" date="2016-10" db="EMBL/GenBank/DDBJ databases">
        <authorList>
            <person name="Varghese N."/>
            <person name="Submissions S."/>
        </authorList>
    </citation>
    <scope>NUCLEOTIDE SEQUENCE [LARGE SCALE GENOMIC DNA]</scope>
    <source>
        <strain evidence="8">DSM 1565</strain>
    </source>
</reference>
<dbReference type="GO" id="GO:0016020">
    <property type="term" value="C:membrane"/>
    <property type="evidence" value="ECO:0007669"/>
    <property type="project" value="UniProtKB-SubCell"/>
</dbReference>
<feature type="transmembrane region" description="Helical" evidence="5">
    <location>
        <begin position="399"/>
        <end position="418"/>
    </location>
</feature>
<evidence type="ECO:0000313" key="8">
    <source>
        <dbReference type="Proteomes" id="UP000199423"/>
    </source>
</evidence>
<name>A0A1I7NFH8_9HYPH</name>
<evidence type="ECO:0000259" key="6">
    <source>
        <dbReference type="Pfam" id="PF04932"/>
    </source>
</evidence>
<sequence>MPGRANRVTASRRAIPATVASRIFASIPFVLLGWCLVIHSLADTIGSTETGLKGVPGVTVVGGGGGLPAADWQNRIFLLLLLLTTLSLAIVNRSRLNMRRLWSSPPIVALAAFMLFAVASITWAYSQEAAFNRVCLQIMVLLPLILPFAQVSPVTDTVRTAYLWYAFAIFANVIAVQIQAPALNADGSIFAYFGLFSFKQGLGQCASVAILLSFYELLFRGWRRCLPFIVIPASVYLIFASQSKGALAFALVAPVLAGLAIIVSSKLRISLLIVLAAIPAAFFAASMVANSDLTGRISYMFYGDSTLSNRTVIWDFVQGQYLQRPWFGWGFHSFWQVGPDAPSVAQAPYWVKHIIGSHSGYLDVKVETGRIGYTLFIIFILATLFALDRVRRRDPVRAWILLSLAFYVIITNLIETVWLGTNEALWLLFVLVVAETTRYPAAVSEPPFAKNRGSRARTSGYVGRRALPGGAAARIMSRKLIPGGAAGRGRPL</sequence>
<evidence type="ECO:0000256" key="2">
    <source>
        <dbReference type="ARBA" id="ARBA00022692"/>
    </source>
</evidence>
<dbReference type="PANTHER" id="PTHR37422:SF13">
    <property type="entry name" value="LIPOPOLYSACCHARIDE BIOSYNTHESIS PROTEIN PA4999-RELATED"/>
    <property type="match status" value="1"/>
</dbReference>
<dbReference type="PANTHER" id="PTHR37422">
    <property type="entry name" value="TEICHURONIC ACID BIOSYNTHESIS PROTEIN TUAE"/>
    <property type="match status" value="1"/>
</dbReference>
<evidence type="ECO:0000256" key="4">
    <source>
        <dbReference type="ARBA" id="ARBA00023136"/>
    </source>
</evidence>
<feature type="transmembrane region" description="Helical" evidence="5">
    <location>
        <begin position="161"/>
        <end position="183"/>
    </location>
</feature>
<keyword evidence="8" id="KW-1185">Reference proteome</keyword>
<dbReference type="Proteomes" id="UP000199423">
    <property type="component" value="Unassembled WGS sequence"/>
</dbReference>
<evidence type="ECO:0000256" key="1">
    <source>
        <dbReference type="ARBA" id="ARBA00004141"/>
    </source>
</evidence>
<dbReference type="EMBL" id="FPCH01000002">
    <property type="protein sequence ID" value="SFV33422.1"/>
    <property type="molecule type" value="Genomic_DNA"/>
</dbReference>
<feature type="transmembrane region" description="Helical" evidence="5">
    <location>
        <begin position="371"/>
        <end position="387"/>
    </location>
</feature>
<feature type="transmembrane region" description="Helical" evidence="5">
    <location>
        <begin position="106"/>
        <end position="125"/>
    </location>
</feature>
<evidence type="ECO:0000313" key="7">
    <source>
        <dbReference type="EMBL" id="SFV33422.1"/>
    </source>
</evidence>
<proteinExistence type="predicted"/>
<feature type="transmembrane region" description="Helical" evidence="5">
    <location>
        <begin position="189"/>
        <end position="214"/>
    </location>
</feature>
<comment type="subcellular location">
    <subcellularLocation>
        <location evidence="1">Membrane</location>
        <topology evidence="1">Multi-pass membrane protein</topology>
    </subcellularLocation>
</comment>
<dbReference type="AlphaFoldDB" id="A0A1I7NFH8"/>
<keyword evidence="2 5" id="KW-0812">Transmembrane</keyword>
<keyword evidence="4 5" id="KW-0472">Membrane</keyword>
<feature type="domain" description="O-antigen ligase-related" evidence="6">
    <location>
        <begin position="234"/>
        <end position="377"/>
    </location>
</feature>
<feature type="transmembrane region" description="Helical" evidence="5">
    <location>
        <begin position="270"/>
        <end position="289"/>
    </location>
</feature>
<organism evidence="7 8">
    <name type="scientific">Hyphomicrobium facile</name>
    <dbReference type="NCBI Taxonomy" id="51670"/>
    <lineage>
        <taxon>Bacteria</taxon>
        <taxon>Pseudomonadati</taxon>
        <taxon>Pseudomonadota</taxon>
        <taxon>Alphaproteobacteria</taxon>
        <taxon>Hyphomicrobiales</taxon>
        <taxon>Hyphomicrobiaceae</taxon>
        <taxon>Hyphomicrobium</taxon>
    </lineage>
</organism>
<gene>
    <name evidence="7" type="ORF">SAMN04488557_1978</name>
</gene>
<feature type="transmembrane region" description="Helical" evidence="5">
    <location>
        <begin position="131"/>
        <end position="149"/>
    </location>
</feature>
<keyword evidence="7" id="KW-0436">Ligase</keyword>
<feature type="transmembrane region" description="Helical" evidence="5">
    <location>
        <begin position="221"/>
        <end position="239"/>
    </location>
</feature>
<protein>
    <submittedName>
        <fullName evidence="7">O-antigen ligase</fullName>
    </submittedName>
</protein>
<feature type="transmembrane region" description="Helical" evidence="5">
    <location>
        <begin position="76"/>
        <end position="94"/>
    </location>
</feature>
<dbReference type="Pfam" id="PF04932">
    <property type="entry name" value="Wzy_C"/>
    <property type="match status" value="1"/>
</dbReference>